<dbReference type="SUPFAM" id="SSF46785">
    <property type="entry name" value="Winged helix' DNA-binding domain"/>
    <property type="match status" value="1"/>
</dbReference>
<dbReference type="InterPro" id="IPR005650">
    <property type="entry name" value="BlaI_family"/>
</dbReference>
<dbReference type="Gene3D" id="1.10.10.10">
    <property type="entry name" value="Winged helix-like DNA-binding domain superfamily/Winged helix DNA-binding domain"/>
    <property type="match status" value="1"/>
</dbReference>
<comment type="caution">
    <text evidence="6">The sequence shown here is derived from an EMBL/GenBank/DDBJ whole genome shotgun (WGS) entry which is preliminary data.</text>
</comment>
<evidence type="ECO:0000256" key="5">
    <source>
        <dbReference type="SAM" id="MobiDB-lite"/>
    </source>
</evidence>
<dbReference type="AlphaFoldDB" id="A0A1E8Q7Y9"/>
<evidence type="ECO:0000313" key="7">
    <source>
        <dbReference type="Proteomes" id="UP000178953"/>
    </source>
</evidence>
<dbReference type="RefSeq" id="WP_070352274.1">
    <property type="nucleotide sequence ID" value="NZ_CP043474.1"/>
</dbReference>
<proteinExistence type="inferred from homology"/>
<name>A0A1E8Q7Y9_9MYCO</name>
<gene>
    <name evidence="6" type="ORF">BEL07_06465</name>
</gene>
<keyword evidence="3" id="KW-0238">DNA-binding</keyword>
<sequence length="139" mass="15479">MTAGAAHPVGSAPSRPRRPRQGLGELESRIMDLVWSSEEGVRVRDVLGGLSSARQPAYTTVMTVMDNLHRKGWLIRERDGRAYRYRAKRSRLQVATDALRELLADSGDPAAALLHFAREATDAETRALTRGLNERRATR</sequence>
<dbReference type="EMBL" id="MCHX01000011">
    <property type="protein sequence ID" value="OFJ54585.1"/>
    <property type="molecule type" value="Genomic_DNA"/>
</dbReference>
<protein>
    <submittedName>
        <fullName evidence="6">Penicillinase repressor</fullName>
    </submittedName>
</protein>
<evidence type="ECO:0000256" key="2">
    <source>
        <dbReference type="ARBA" id="ARBA00023015"/>
    </source>
</evidence>
<keyword evidence="4" id="KW-0804">Transcription</keyword>
<dbReference type="InterPro" id="IPR036390">
    <property type="entry name" value="WH_DNA-bd_sf"/>
</dbReference>
<dbReference type="GO" id="GO:0045892">
    <property type="term" value="P:negative regulation of DNA-templated transcription"/>
    <property type="evidence" value="ECO:0007669"/>
    <property type="project" value="InterPro"/>
</dbReference>
<evidence type="ECO:0000256" key="3">
    <source>
        <dbReference type="ARBA" id="ARBA00023125"/>
    </source>
</evidence>
<accession>A0A1E8Q7Y9</accession>
<feature type="region of interest" description="Disordered" evidence="5">
    <location>
        <begin position="1"/>
        <end position="22"/>
    </location>
</feature>
<dbReference type="GO" id="GO:0003677">
    <property type="term" value="F:DNA binding"/>
    <property type="evidence" value="ECO:0007669"/>
    <property type="project" value="UniProtKB-KW"/>
</dbReference>
<organism evidence="6 7">
    <name type="scientific">Mycolicibacterium grossiae</name>
    <dbReference type="NCBI Taxonomy" id="1552759"/>
    <lineage>
        <taxon>Bacteria</taxon>
        <taxon>Bacillati</taxon>
        <taxon>Actinomycetota</taxon>
        <taxon>Actinomycetes</taxon>
        <taxon>Mycobacteriales</taxon>
        <taxon>Mycobacteriaceae</taxon>
        <taxon>Mycolicibacterium</taxon>
    </lineage>
</organism>
<comment type="similarity">
    <text evidence="1">Belongs to the BlaI transcriptional regulatory family.</text>
</comment>
<keyword evidence="7" id="KW-1185">Reference proteome</keyword>
<reference evidence="6 7" key="1">
    <citation type="submission" date="2016-09" db="EMBL/GenBank/DDBJ databases">
        <title>genome sequence of Mycobacterium sp. 739 SCH.</title>
        <authorList>
            <person name="Greninger A.L."/>
            <person name="Qin X."/>
            <person name="Jerome K."/>
            <person name="Vora S."/>
            <person name="Quinn K."/>
        </authorList>
    </citation>
    <scope>NUCLEOTIDE SEQUENCE [LARGE SCALE GENOMIC DNA]</scope>
    <source>
        <strain evidence="6 7">SCH</strain>
    </source>
</reference>
<dbReference type="Proteomes" id="UP000178953">
    <property type="component" value="Unassembled WGS sequence"/>
</dbReference>
<dbReference type="Pfam" id="PF03965">
    <property type="entry name" value="Penicillinase_R"/>
    <property type="match status" value="1"/>
</dbReference>
<dbReference type="OrthoDB" id="9813987at2"/>
<dbReference type="InterPro" id="IPR036388">
    <property type="entry name" value="WH-like_DNA-bd_sf"/>
</dbReference>
<evidence type="ECO:0000313" key="6">
    <source>
        <dbReference type="EMBL" id="OFJ54585.1"/>
    </source>
</evidence>
<evidence type="ECO:0000256" key="4">
    <source>
        <dbReference type="ARBA" id="ARBA00023163"/>
    </source>
</evidence>
<keyword evidence="2" id="KW-0805">Transcription regulation</keyword>
<evidence type="ECO:0000256" key="1">
    <source>
        <dbReference type="ARBA" id="ARBA00011046"/>
    </source>
</evidence>